<comment type="caution">
    <text evidence="1">The sequence shown here is derived from an EMBL/GenBank/DDBJ whole genome shotgun (WGS) entry which is preliminary data.</text>
</comment>
<keyword evidence="2" id="KW-1185">Reference proteome</keyword>
<gene>
    <name evidence="1" type="ORF">CTI12_AA610340</name>
</gene>
<dbReference type="AlphaFoldDB" id="A0A2U1KEZ2"/>
<dbReference type="InterPro" id="IPR038765">
    <property type="entry name" value="Papain-like_cys_pep_sf"/>
</dbReference>
<protein>
    <recommendedName>
        <fullName evidence="3">Ulp1 protease family, C-terminal catalytic domain-containing protein</fullName>
    </recommendedName>
</protein>
<accession>A0A2U1KEZ2</accession>
<evidence type="ECO:0000313" key="1">
    <source>
        <dbReference type="EMBL" id="PWA35347.1"/>
    </source>
</evidence>
<evidence type="ECO:0000313" key="2">
    <source>
        <dbReference type="Proteomes" id="UP000245207"/>
    </source>
</evidence>
<reference evidence="1 2" key="1">
    <citation type="journal article" date="2018" name="Mol. Plant">
        <title>The genome of Artemisia annua provides insight into the evolution of Asteraceae family and artemisinin biosynthesis.</title>
        <authorList>
            <person name="Shen Q."/>
            <person name="Zhang L."/>
            <person name="Liao Z."/>
            <person name="Wang S."/>
            <person name="Yan T."/>
            <person name="Shi P."/>
            <person name="Liu M."/>
            <person name="Fu X."/>
            <person name="Pan Q."/>
            <person name="Wang Y."/>
            <person name="Lv Z."/>
            <person name="Lu X."/>
            <person name="Zhang F."/>
            <person name="Jiang W."/>
            <person name="Ma Y."/>
            <person name="Chen M."/>
            <person name="Hao X."/>
            <person name="Li L."/>
            <person name="Tang Y."/>
            <person name="Lv G."/>
            <person name="Zhou Y."/>
            <person name="Sun X."/>
            <person name="Brodelius P.E."/>
            <person name="Rose J.K.C."/>
            <person name="Tang K."/>
        </authorList>
    </citation>
    <scope>NUCLEOTIDE SEQUENCE [LARGE SCALE GENOMIC DNA]</scope>
    <source>
        <strain evidence="2">cv. Huhao1</strain>
        <tissue evidence="1">Leaf</tissue>
    </source>
</reference>
<dbReference type="OrthoDB" id="1899935at2759"/>
<evidence type="ECO:0008006" key="3">
    <source>
        <dbReference type="Google" id="ProtNLM"/>
    </source>
</evidence>
<dbReference type="SUPFAM" id="SSF54001">
    <property type="entry name" value="Cysteine proteinases"/>
    <property type="match status" value="1"/>
</dbReference>
<organism evidence="1 2">
    <name type="scientific">Artemisia annua</name>
    <name type="common">Sweet wormwood</name>
    <dbReference type="NCBI Taxonomy" id="35608"/>
    <lineage>
        <taxon>Eukaryota</taxon>
        <taxon>Viridiplantae</taxon>
        <taxon>Streptophyta</taxon>
        <taxon>Embryophyta</taxon>
        <taxon>Tracheophyta</taxon>
        <taxon>Spermatophyta</taxon>
        <taxon>Magnoliopsida</taxon>
        <taxon>eudicotyledons</taxon>
        <taxon>Gunneridae</taxon>
        <taxon>Pentapetalae</taxon>
        <taxon>asterids</taxon>
        <taxon>campanulids</taxon>
        <taxon>Asterales</taxon>
        <taxon>Asteraceae</taxon>
        <taxon>Asteroideae</taxon>
        <taxon>Anthemideae</taxon>
        <taxon>Artemisiinae</taxon>
        <taxon>Artemisia</taxon>
    </lineage>
</organism>
<dbReference type="Proteomes" id="UP000245207">
    <property type="component" value="Unassembled WGS sequence"/>
</dbReference>
<dbReference type="EMBL" id="PKPP01020190">
    <property type="protein sequence ID" value="PWA35347.1"/>
    <property type="molecule type" value="Genomic_DNA"/>
</dbReference>
<name>A0A2U1KEZ2_ARTAN</name>
<sequence length="69" mass="8453">MVKCPQQESTWECGYYVAIAMFELFFEYQSNFPQTVWNDMKPRTMRQIDEWVENSMSQFYSTHFSLFQN</sequence>
<proteinExistence type="predicted"/>